<evidence type="ECO:0000256" key="1">
    <source>
        <dbReference type="SAM" id="MobiDB-lite"/>
    </source>
</evidence>
<organism evidence="2 3">
    <name type="scientific">Gemmobacter lutimaris</name>
    <dbReference type="NCBI Taxonomy" id="2306023"/>
    <lineage>
        <taxon>Bacteria</taxon>
        <taxon>Pseudomonadati</taxon>
        <taxon>Pseudomonadota</taxon>
        <taxon>Alphaproteobacteria</taxon>
        <taxon>Rhodobacterales</taxon>
        <taxon>Paracoccaceae</taxon>
        <taxon>Gemmobacter</taxon>
    </lineage>
</organism>
<dbReference type="AlphaFoldDB" id="A0A398BWF9"/>
<dbReference type="EMBL" id="QXXQ01000005">
    <property type="protein sequence ID" value="RID91643.1"/>
    <property type="molecule type" value="Genomic_DNA"/>
</dbReference>
<evidence type="ECO:0000313" key="2">
    <source>
        <dbReference type="EMBL" id="RID91643.1"/>
    </source>
</evidence>
<name>A0A398BWF9_9RHOB</name>
<comment type="caution">
    <text evidence="2">The sequence shown here is derived from an EMBL/GenBank/DDBJ whole genome shotgun (WGS) entry which is preliminary data.</text>
</comment>
<accession>A0A398BWF9</accession>
<dbReference type="OrthoDB" id="7874917at2"/>
<feature type="region of interest" description="Disordered" evidence="1">
    <location>
        <begin position="9"/>
        <end position="29"/>
    </location>
</feature>
<sequence length="68" mass="8024">MSDLFKIRAAAKARSRERDEERLRRGEVTPSQLQQENLVFRGFRKGEIGLPAKYMKKIKKRSEDKDET</sequence>
<proteinExistence type="predicted"/>
<evidence type="ECO:0000313" key="3">
    <source>
        <dbReference type="Proteomes" id="UP000266649"/>
    </source>
</evidence>
<reference evidence="2 3" key="1">
    <citation type="submission" date="2018-09" db="EMBL/GenBank/DDBJ databases">
        <title>Gemmobacter lutimaris sp. nov., a marine bacterium isolated from tidal flat.</title>
        <authorList>
            <person name="Lee D.W."/>
            <person name="Yoo Y."/>
            <person name="Kim J.-J."/>
            <person name="Kim B.S."/>
        </authorList>
    </citation>
    <scope>NUCLEOTIDE SEQUENCE [LARGE SCALE GENOMIC DNA]</scope>
    <source>
        <strain evidence="2 3">YJ-T1-11</strain>
    </source>
</reference>
<protein>
    <submittedName>
        <fullName evidence="2">Uncharacterized protein</fullName>
    </submittedName>
</protein>
<dbReference type="RefSeq" id="WP_119134707.1">
    <property type="nucleotide sequence ID" value="NZ_QXXQ01000005.1"/>
</dbReference>
<keyword evidence="3" id="KW-1185">Reference proteome</keyword>
<gene>
    <name evidence="2" type="ORF">D2N39_10295</name>
</gene>
<dbReference type="Proteomes" id="UP000266649">
    <property type="component" value="Unassembled WGS sequence"/>
</dbReference>
<feature type="compositionally biased region" description="Basic and acidic residues" evidence="1">
    <location>
        <begin position="14"/>
        <end position="27"/>
    </location>
</feature>